<dbReference type="Proteomes" id="UP000070121">
    <property type="component" value="Unassembled WGS sequence"/>
</dbReference>
<organism evidence="2 3">
    <name type="scientific">Colletotrichum salicis</name>
    <dbReference type="NCBI Taxonomy" id="1209931"/>
    <lineage>
        <taxon>Eukaryota</taxon>
        <taxon>Fungi</taxon>
        <taxon>Dikarya</taxon>
        <taxon>Ascomycota</taxon>
        <taxon>Pezizomycotina</taxon>
        <taxon>Sordariomycetes</taxon>
        <taxon>Hypocreomycetidae</taxon>
        <taxon>Glomerellales</taxon>
        <taxon>Glomerellaceae</taxon>
        <taxon>Colletotrichum</taxon>
        <taxon>Colletotrichum acutatum species complex</taxon>
    </lineage>
</organism>
<keyword evidence="3" id="KW-1185">Reference proteome</keyword>
<keyword evidence="1" id="KW-0812">Transmembrane</keyword>
<dbReference type="OrthoDB" id="4848601at2759"/>
<dbReference type="EMBL" id="JFFI01000366">
    <property type="protein sequence ID" value="KXH68201.1"/>
    <property type="molecule type" value="Genomic_DNA"/>
</dbReference>
<sequence>MEQNQAPETVPTRPRRIRLHHPGRFRNVTIGLMIATMTVFGILVMVALAHTPKLNNNELFSNNNSTKGGDYTTTAVITITAVAEEVPTVVVPDREESLVLPKVPETKGMPVVTHGPISSDAASV</sequence>
<comment type="caution">
    <text evidence="2">The sequence shown here is derived from an EMBL/GenBank/DDBJ whole genome shotgun (WGS) entry which is preliminary data.</text>
</comment>
<dbReference type="AlphaFoldDB" id="A0A135V6Q2"/>
<evidence type="ECO:0000256" key="1">
    <source>
        <dbReference type="SAM" id="Phobius"/>
    </source>
</evidence>
<proteinExistence type="predicted"/>
<evidence type="ECO:0000313" key="2">
    <source>
        <dbReference type="EMBL" id="KXH68201.1"/>
    </source>
</evidence>
<keyword evidence="1" id="KW-1133">Transmembrane helix</keyword>
<gene>
    <name evidence="2" type="ORF">CSAL01_12938</name>
</gene>
<feature type="transmembrane region" description="Helical" evidence="1">
    <location>
        <begin position="25"/>
        <end position="49"/>
    </location>
</feature>
<reference evidence="2 3" key="1">
    <citation type="submission" date="2014-02" db="EMBL/GenBank/DDBJ databases">
        <title>The genome sequence of Colletotrichum salicis CBS 607.94.</title>
        <authorList>
            <person name="Baroncelli R."/>
            <person name="Thon M.R."/>
        </authorList>
    </citation>
    <scope>NUCLEOTIDE SEQUENCE [LARGE SCALE GENOMIC DNA]</scope>
    <source>
        <strain evidence="2 3">CBS 607.94</strain>
    </source>
</reference>
<name>A0A135V6Q2_9PEZI</name>
<keyword evidence="1" id="KW-0472">Membrane</keyword>
<accession>A0A135V6Q2</accession>
<evidence type="ECO:0000313" key="3">
    <source>
        <dbReference type="Proteomes" id="UP000070121"/>
    </source>
</evidence>
<protein>
    <submittedName>
        <fullName evidence="2">Uncharacterized protein</fullName>
    </submittedName>
</protein>